<dbReference type="GeneID" id="56059613"/>
<keyword evidence="2" id="KW-1185">Reference proteome</keyword>
<organism evidence="1 2">
    <name type="scientific">Nitrosopumilus cobalaminigenes</name>
    <dbReference type="NCBI Taxonomy" id="1470066"/>
    <lineage>
        <taxon>Archaea</taxon>
        <taxon>Nitrososphaerota</taxon>
        <taxon>Nitrososphaeria</taxon>
        <taxon>Nitrosopumilales</taxon>
        <taxon>Nitrosopumilaceae</taxon>
        <taxon>Nitrosopumilus</taxon>
    </lineage>
</organism>
<evidence type="ECO:0000313" key="2">
    <source>
        <dbReference type="Proteomes" id="UP000509771"/>
    </source>
</evidence>
<dbReference type="RefSeq" id="WP_179360268.1">
    <property type="nucleotide sequence ID" value="NZ_CP026993.1"/>
</dbReference>
<proteinExistence type="predicted"/>
<evidence type="ECO:0000313" key="1">
    <source>
        <dbReference type="EMBL" id="QLH03161.1"/>
    </source>
</evidence>
<dbReference type="AlphaFoldDB" id="A0A7D5R8A3"/>
<dbReference type="KEGG" id="ncl:C5F47_06165"/>
<dbReference type="Gene3D" id="1.10.10.10">
    <property type="entry name" value="Winged helix-like DNA-binding domain superfamily/Winged helix DNA-binding domain"/>
    <property type="match status" value="1"/>
</dbReference>
<protein>
    <recommendedName>
        <fullName evidence="3">ArnR1-like winged helix-turn-helix domain-containing protein</fullName>
    </recommendedName>
</protein>
<evidence type="ECO:0008006" key="3">
    <source>
        <dbReference type="Google" id="ProtNLM"/>
    </source>
</evidence>
<gene>
    <name evidence="1" type="ORF">C5F47_06165</name>
</gene>
<dbReference type="Proteomes" id="UP000509771">
    <property type="component" value="Chromosome"/>
</dbReference>
<dbReference type="OrthoDB" id="10135at2157"/>
<dbReference type="InterPro" id="IPR036390">
    <property type="entry name" value="WH_DNA-bd_sf"/>
</dbReference>
<reference evidence="1 2" key="1">
    <citation type="submission" date="2018-02" db="EMBL/GenBank/DDBJ databases">
        <title>Complete genome of Nitrosopumilus cobalaminigenes HCA1.</title>
        <authorList>
            <person name="Qin W."/>
            <person name="Zheng Y."/>
            <person name="Stahl D.A."/>
        </authorList>
    </citation>
    <scope>NUCLEOTIDE SEQUENCE [LARGE SCALE GENOMIC DNA]</scope>
    <source>
        <strain evidence="1 2">HCA1</strain>
    </source>
</reference>
<dbReference type="SUPFAM" id="SSF46785">
    <property type="entry name" value="Winged helix' DNA-binding domain"/>
    <property type="match status" value="1"/>
</dbReference>
<dbReference type="InterPro" id="IPR036388">
    <property type="entry name" value="WH-like_DNA-bd_sf"/>
</dbReference>
<sequence length="118" mass="13976">MMRARLTYVPLEVADQFDDFIIHRDEQVLDAVKARTKDYSTLSLLKLLYQLRGNPMTFSDLYSKSKIRMKKSFLNYLHLCVDYKFIEKEAKGSNVIYTITDKGRVMLNLFMQKNDYIC</sequence>
<accession>A0A7D5R8A3</accession>
<name>A0A7D5R8A3_9ARCH</name>
<dbReference type="EMBL" id="CP026993">
    <property type="protein sequence ID" value="QLH03161.1"/>
    <property type="molecule type" value="Genomic_DNA"/>
</dbReference>